<keyword evidence="3" id="KW-1185">Reference proteome</keyword>
<dbReference type="EMBL" id="BGZK01001186">
    <property type="protein sequence ID" value="GBP73775.1"/>
    <property type="molecule type" value="Genomic_DNA"/>
</dbReference>
<dbReference type="AlphaFoldDB" id="A0A4C1YHF4"/>
<organism evidence="2 3">
    <name type="scientific">Eumeta variegata</name>
    <name type="common">Bagworm moth</name>
    <name type="synonym">Eumeta japonica</name>
    <dbReference type="NCBI Taxonomy" id="151549"/>
    <lineage>
        <taxon>Eukaryota</taxon>
        <taxon>Metazoa</taxon>
        <taxon>Ecdysozoa</taxon>
        <taxon>Arthropoda</taxon>
        <taxon>Hexapoda</taxon>
        <taxon>Insecta</taxon>
        <taxon>Pterygota</taxon>
        <taxon>Neoptera</taxon>
        <taxon>Endopterygota</taxon>
        <taxon>Lepidoptera</taxon>
        <taxon>Glossata</taxon>
        <taxon>Ditrysia</taxon>
        <taxon>Tineoidea</taxon>
        <taxon>Psychidae</taxon>
        <taxon>Oiketicinae</taxon>
        <taxon>Eumeta</taxon>
    </lineage>
</organism>
<evidence type="ECO:0000313" key="2">
    <source>
        <dbReference type="EMBL" id="GBP73775.1"/>
    </source>
</evidence>
<gene>
    <name evidence="2" type="ORF">EVAR_42947_1</name>
</gene>
<sequence length="99" mass="10530">MRWEERASVSLGVSGFAGILTPGGDHPVTGAYNRQKTKMPGTLKNEGVRANHRRTTSTPAAGANEAVQGDDVIASISILNCTGIDYVRTPIIKDTFNSN</sequence>
<proteinExistence type="predicted"/>
<dbReference type="Proteomes" id="UP000299102">
    <property type="component" value="Unassembled WGS sequence"/>
</dbReference>
<feature type="region of interest" description="Disordered" evidence="1">
    <location>
        <begin position="20"/>
        <end position="59"/>
    </location>
</feature>
<dbReference type="OrthoDB" id="8240057at2759"/>
<evidence type="ECO:0000313" key="3">
    <source>
        <dbReference type="Proteomes" id="UP000299102"/>
    </source>
</evidence>
<name>A0A4C1YHF4_EUMVA</name>
<accession>A0A4C1YHF4</accession>
<evidence type="ECO:0000256" key="1">
    <source>
        <dbReference type="SAM" id="MobiDB-lite"/>
    </source>
</evidence>
<protein>
    <submittedName>
        <fullName evidence="2">Uncharacterized protein</fullName>
    </submittedName>
</protein>
<comment type="caution">
    <text evidence="2">The sequence shown here is derived from an EMBL/GenBank/DDBJ whole genome shotgun (WGS) entry which is preliminary data.</text>
</comment>
<reference evidence="2 3" key="1">
    <citation type="journal article" date="2019" name="Commun. Biol.">
        <title>The bagworm genome reveals a unique fibroin gene that provides high tensile strength.</title>
        <authorList>
            <person name="Kono N."/>
            <person name="Nakamura H."/>
            <person name="Ohtoshi R."/>
            <person name="Tomita M."/>
            <person name="Numata K."/>
            <person name="Arakawa K."/>
        </authorList>
    </citation>
    <scope>NUCLEOTIDE SEQUENCE [LARGE SCALE GENOMIC DNA]</scope>
</reference>